<dbReference type="InterPro" id="IPR037187">
    <property type="entry name" value="DnaK_N"/>
</dbReference>
<dbReference type="InterPro" id="IPR048489">
    <property type="entry name" value="DksA_N"/>
</dbReference>
<comment type="similarity">
    <text evidence="5">Belongs to the DksA family.</text>
</comment>
<dbReference type="GO" id="GO:0008270">
    <property type="term" value="F:zinc ion binding"/>
    <property type="evidence" value="ECO:0007669"/>
    <property type="project" value="UniProtKB-UniRule"/>
</dbReference>
<evidence type="ECO:0000259" key="7">
    <source>
        <dbReference type="Pfam" id="PF01258"/>
    </source>
</evidence>
<dbReference type="EMBL" id="BMDX01000006">
    <property type="protein sequence ID" value="GGA74218.1"/>
    <property type="molecule type" value="Genomic_DNA"/>
</dbReference>
<keyword evidence="4 5" id="KW-0862">Zinc</keyword>
<accession>A0A8J2U4H1</accession>
<dbReference type="OrthoDB" id="9803742at2"/>
<evidence type="ECO:0000256" key="6">
    <source>
        <dbReference type="PROSITE-ProRule" id="PRU00510"/>
    </source>
</evidence>
<evidence type="ECO:0000256" key="5">
    <source>
        <dbReference type="HAMAP-Rule" id="MF_00926"/>
    </source>
</evidence>
<feature type="domain" description="Zinc finger DksA/TraR C4-type" evidence="7">
    <location>
        <begin position="109"/>
        <end position="140"/>
    </location>
</feature>
<evidence type="ECO:0000313" key="9">
    <source>
        <dbReference type="EMBL" id="GGA74218.1"/>
    </source>
</evidence>
<sequence>MPETKKASSLGVLALAGVNPYQPGADEEYMNEAQQAHFRKILEAWRNQLREEVDRTMSHMQDEAANFPDPVDRAAQEEEFSLELRTRDRERKLIKKIEKTLQKIEEDEFGYCDTCGVEIGIRRLEARPTADQCIDCKTLAEIKEKQLVG</sequence>
<feature type="domain" description="DnaK suppressor protein DksA N-terminal" evidence="8">
    <location>
        <begin position="34"/>
        <end position="104"/>
    </location>
</feature>
<comment type="subunit">
    <text evidence="5">Interacts directly with the RNA polymerase.</text>
</comment>
<gene>
    <name evidence="5 9" type="primary">dksA</name>
    <name evidence="9" type="ORF">GCM10011369_15060</name>
</gene>
<comment type="function">
    <text evidence="5">Transcription factor that acts by binding directly to the RNA polymerase (RNAP). Required for negative regulation of rRNA expression and positive regulation of several amino acid biosynthesis promoters. Also required for regulation of fis expression.</text>
</comment>
<protein>
    <recommendedName>
        <fullName evidence="5">RNA polymerase-binding transcription factor DksA</fullName>
    </recommendedName>
</protein>
<organism evidence="9 10">
    <name type="scientific">Neiella marina</name>
    <dbReference type="NCBI Taxonomy" id="508461"/>
    <lineage>
        <taxon>Bacteria</taxon>
        <taxon>Pseudomonadati</taxon>
        <taxon>Pseudomonadota</taxon>
        <taxon>Gammaproteobacteria</taxon>
        <taxon>Alteromonadales</taxon>
        <taxon>Echinimonadaceae</taxon>
        <taxon>Neiella</taxon>
    </lineage>
</organism>
<feature type="binding site" evidence="5">
    <location>
        <position position="133"/>
    </location>
    <ligand>
        <name>Zn(2+)</name>
        <dbReference type="ChEBI" id="CHEBI:29105"/>
    </ligand>
</feature>
<comment type="subcellular location">
    <subcellularLocation>
        <location evidence="5">Cytoplasm</location>
    </subcellularLocation>
</comment>
<evidence type="ECO:0000259" key="8">
    <source>
        <dbReference type="Pfam" id="PF21157"/>
    </source>
</evidence>
<evidence type="ECO:0000256" key="4">
    <source>
        <dbReference type="ARBA" id="ARBA00022833"/>
    </source>
</evidence>
<dbReference type="HAMAP" id="MF_00926">
    <property type="entry name" value="DksA"/>
    <property type="match status" value="1"/>
</dbReference>
<keyword evidence="3 5" id="KW-0863">Zinc-finger</keyword>
<dbReference type="AlphaFoldDB" id="A0A8J2U4H1"/>
<dbReference type="Gene3D" id="1.20.120.910">
    <property type="entry name" value="DksA, coiled-coil domain"/>
    <property type="match status" value="1"/>
</dbReference>
<dbReference type="Pfam" id="PF01258">
    <property type="entry name" value="zf-dskA_traR"/>
    <property type="match status" value="1"/>
</dbReference>
<dbReference type="SUPFAM" id="SSF109635">
    <property type="entry name" value="DnaK suppressor protein DksA, alpha-hairpin domain"/>
    <property type="match status" value="1"/>
</dbReference>
<keyword evidence="2 5" id="KW-0479">Metal-binding</keyword>
<dbReference type="NCBIfam" id="TIGR02420">
    <property type="entry name" value="dksA"/>
    <property type="match status" value="1"/>
</dbReference>
<keyword evidence="1 5" id="KW-0963">Cytoplasm</keyword>
<dbReference type="PANTHER" id="PTHR33823:SF2">
    <property type="entry name" value="RNA POLYMERASE-BINDING TRANSCRIPTION FACTOR DKSA"/>
    <property type="match status" value="1"/>
</dbReference>
<dbReference type="SUPFAM" id="SSF57716">
    <property type="entry name" value="Glucocorticoid receptor-like (DNA-binding domain)"/>
    <property type="match status" value="1"/>
</dbReference>
<dbReference type="PROSITE" id="PS01102">
    <property type="entry name" value="ZF_DKSA_1"/>
    <property type="match status" value="1"/>
</dbReference>
<dbReference type="RefSeq" id="WP_087505498.1">
    <property type="nucleotide sequence ID" value="NZ_BMDX01000006.1"/>
</dbReference>
<evidence type="ECO:0000256" key="1">
    <source>
        <dbReference type="ARBA" id="ARBA00022490"/>
    </source>
</evidence>
<comment type="caution">
    <text evidence="9">The sequence shown here is derived from an EMBL/GenBank/DDBJ whole genome shotgun (WGS) entry which is preliminary data.</text>
</comment>
<evidence type="ECO:0000256" key="3">
    <source>
        <dbReference type="ARBA" id="ARBA00022771"/>
    </source>
</evidence>
<dbReference type="InterPro" id="IPR000962">
    <property type="entry name" value="Znf_DskA_TraR"/>
</dbReference>
<dbReference type="InterPro" id="IPR020458">
    <property type="entry name" value="Znf_DskA_TraR_CS"/>
</dbReference>
<feature type="zinc finger region" description="dksA C4-type" evidence="6">
    <location>
        <begin position="112"/>
        <end position="136"/>
    </location>
</feature>
<dbReference type="Proteomes" id="UP000619743">
    <property type="component" value="Unassembled WGS sequence"/>
</dbReference>
<name>A0A8J2U4H1_9GAMM</name>
<proteinExistence type="inferred from homology"/>
<dbReference type="PROSITE" id="PS51128">
    <property type="entry name" value="ZF_DKSA_2"/>
    <property type="match status" value="1"/>
</dbReference>
<dbReference type="PANTHER" id="PTHR33823">
    <property type="entry name" value="RNA POLYMERASE-BINDING TRANSCRIPTION FACTOR DKSA-RELATED"/>
    <property type="match status" value="1"/>
</dbReference>
<evidence type="ECO:0000256" key="2">
    <source>
        <dbReference type="ARBA" id="ARBA00022723"/>
    </source>
</evidence>
<evidence type="ECO:0000313" key="10">
    <source>
        <dbReference type="Proteomes" id="UP000619743"/>
    </source>
</evidence>
<keyword evidence="10" id="KW-1185">Reference proteome</keyword>
<dbReference type="GO" id="GO:0010468">
    <property type="term" value="P:regulation of gene expression"/>
    <property type="evidence" value="ECO:0007669"/>
    <property type="project" value="UniProtKB-UniRule"/>
</dbReference>
<dbReference type="InterPro" id="IPR012784">
    <property type="entry name" value="DksA_RNA_pol-bd"/>
</dbReference>
<feature type="binding site" evidence="5">
    <location>
        <position position="136"/>
    </location>
    <ligand>
        <name>Zn(2+)</name>
        <dbReference type="ChEBI" id="CHEBI:29105"/>
    </ligand>
</feature>
<feature type="binding site" evidence="5">
    <location>
        <position position="112"/>
    </location>
    <ligand>
        <name>Zn(2+)</name>
        <dbReference type="ChEBI" id="CHEBI:29105"/>
    </ligand>
</feature>
<reference evidence="10" key="1">
    <citation type="journal article" date="2019" name="Int. J. Syst. Evol. Microbiol.">
        <title>The Global Catalogue of Microorganisms (GCM) 10K type strain sequencing project: providing services to taxonomists for standard genome sequencing and annotation.</title>
        <authorList>
            <consortium name="The Broad Institute Genomics Platform"/>
            <consortium name="The Broad Institute Genome Sequencing Center for Infectious Disease"/>
            <person name="Wu L."/>
            <person name="Ma J."/>
        </authorList>
    </citation>
    <scope>NUCLEOTIDE SEQUENCE [LARGE SCALE GENOMIC DNA]</scope>
    <source>
        <strain evidence="10">CGMCC 1.10130</strain>
    </source>
</reference>
<dbReference type="Pfam" id="PF21157">
    <property type="entry name" value="DksA_N"/>
    <property type="match status" value="1"/>
</dbReference>
<feature type="binding site" evidence="5">
    <location>
        <position position="115"/>
    </location>
    <ligand>
        <name>Zn(2+)</name>
        <dbReference type="ChEBI" id="CHEBI:29105"/>
    </ligand>
</feature>
<dbReference type="GO" id="GO:0005737">
    <property type="term" value="C:cytoplasm"/>
    <property type="evidence" value="ECO:0007669"/>
    <property type="project" value="UniProtKB-SubCell"/>
</dbReference>
<dbReference type="FunFam" id="1.20.120.910:FF:000001">
    <property type="entry name" value="RNA polymerase-binding transcription factor DksA"/>
    <property type="match status" value="1"/>
</dbReference>